<gene>
    <name evidence="4" type="ORF">HIJ39_03140</name>
</gene>
<dbReference type="RefSeq" id="WP_169096602.1">
    <property type="nucleotide sequence ID" value="NZ_JABBVZ010000006.1"/>
</dbReference>
<keyword evidence="2" id="KW-0560">Oxidoreductase</keyword>
<keyword evidence="2" id="KW-0521">NADP</keyword>
<evidence type="ECO:0000313" key="4">
    <source>
        <dbReference type="EMBL" id="NMP21351.1"/>
    </source>
</evidence>
<dbReference type="InterPro" id="IPR005913">
    <property type="entry name" value="dTDP_dehydrorham_reduct"/>
</dbReference>
<name>A0A7Y0L124_9FIRM</name>
<accession>A0A7Y0L124</accession>
<dbReference type="InterPro" id="IPR036291">
    <property type="entry name" value="NAD(P)-bd_dom_sf"/>
</dbReference>
<evidence type="ECO:0000256" key="2">
    <source>
        <dbReference type="RuleBase" id="RU364082"/>
    </source>
</evidence>
<dbReference type="PANTHER" id="PTHR10491:SF4">
    <property type="entry name" value="METHIONINE ADENOSYLTRANSFERASE 2 SUBUNIT BETA"/>
    <property type="match status" value="1"/>
</dbReference>
<dbReference type="Gene3D" id="3.40.50.720">
    <property type="entry name" value="NAD(P)-binding Rossmann-like Domain"/>
    <property type="match status" value="1"/>
</dbReference>
<feature type="domain" description="RmlD-like substrate binding" evidence="3">
    <location>
        <begin position="1"/>
        <end position="261"/>
    </location>
</feature>
<dbReference type="SUPFAM" id="SSF51735">
    <property type="entry name" value="NAD(P)-binding Rossmann-fold domains"/>
    <property type="match status" value="1"/>
</dbReference>
<comment type="pathway">
    <text evidence="2">Carbohydrate biosynthesis; dTDP-L-rhamnose biosynthesis.</text>
</comment>
<dbReference type="PANTHER" id="PTHR10491">
    <property type="entry name" value="DTDP-4-DEHYDRORHAMNOSE REDUCTASE"/>
    <property type="match status" value="1"/>
</dbReference>
<organism evidence="4 5">
    <name type="scientific">Sulfobacillus harzensis</name>
    <dbReference type="NCBI Taxonomy" id="2729629"/>
    <lineage>
        <taxon>Bacteria</taxon>
        <taxon>Bacillati</taxon>
        <taxon>Bacillota</taxon>
        <taxon>Clostridia</taxon>
        <taxon>Eubacteriales</taxon>
        <taxon>Clostridiales Family XVII. Incertae Sedis</taxon>
        <taxon>Sulfobacillus</taxon>
    </lineage>
</organism>
<dbReference type="CDD" id="cd05254">
    <property type="entry name" value="dTDP_HR_like_SDR_e"/>
    <property type="match status" value="1"/>
</dbReference>
<dbReference type="Pfam" id="PF04321">
    <property type="entry name" value="RmlD_sub_bind"/>
    <property type="match status" value="1"/>
</dbReference>
<dbReference type="InterPro" id="IPR029903">
    <property type="entry name" value="RmlD-like-bd"/>
</dbReference>
<dbReference type="EMBL" id="JABBVZ010000006">
    <property type="protein sequence ID" value="NMP21351.1"/>
    <property type="molecule type" value="Genomic_DNA"/>
</dbReference>
<dbReference type="EC" id="1.1.1.133" evidence="2"/>
<dbReference type="Proteomes" id="UP000533476">
    <property type="component" value="Unassembled WGS sequence"/>
</dbReference>
<sequence length="285" mass="31035">MKHLVIGASGQVGHALIKALTEAGHAVGGTYLSHPQPGMVMLNMTDRDAVEAAFANEAPDAVWIPGAMPDVDRCEREPEFSYQVNVEGPKNVMAVARRANIPLVYFSTDYVFDGFDGPYRENDAVHPLQVYGQHKVEAEQALLAYGQTLVVRPAWIYSDEPNPRNFVYRVLSDLKAGKPIKSAADQINTPTPAGPLARHALQALLDGHRGVLHLAGPERLTRLAFVERIAQMAGFPTRTIESISVADLPLPAKRPLNGGLISNHPTYAIQDRLEDLDLSPLLTAP</sequence>
<dbReference type="GO" id="GO:0008831">
    <property type="term" value="F:dTDP-4-dehydrorhamnose reductase activity"/>
    <property type="evidence" value="ECO:0007669"/>
    <property type="project" value="UniProtKB-EC"/>
</dbReference>
<comment type="caution">
    <text evidence="4">The sequence shown here is derived from an EMBL/GenBank/DDBJ whole genome shotgun (WGS) entry which is preliminary data.</text>
</comment>
<proteinExistence type="inferred from homology"/>
<comment type="similarity">
    <text evidence="1 2">Belongs to the dTDP-4-dehydrorhamnose reductase family.</text>
</comment>
<dbReference type="AlphaFoldDB" id="A0A7Y0L124"/>
<comment type="function">
    <text evidence="2">Catalyzes the reduction of dTDP-6-deoxy-L-lyxo-4-hexulose to yield dTDP-L-rhamnose.</text>
</comment>
<dbReference type="UniPathway" id="UPA00124"/>
<evidence type="ECO:0000313" key="5">
    <source>
        <dbReference type="Proteomes" id="UP000533476"/>
    </source>
</evidence>
<dbReference type="GO" id="GO:0019305">
    <property type="term" value="P:dTDP-rhamnose biosynthetic process"/>
    <property type="evidence" value="ECO:0007669"/>
    <property type="project" value="UniProtKB-UniPathway"/>
</dbReference>
<keyword evidence="5" id="KW-1185">Reference proteome</keyword>
<protein>
    <recommendedName>
        <fullName evidence="2">dTDP-4-dehydrorhamnose reductase</fullName>
        <ecNumber evidence="2">1.1.1.133</ecNumber>
    </recommendedName>
</protein>
<reference evidence="4 5" key="1">
    <citation type="submission" date="2020-04" db="EMBL/GenBank/DDBJ databases">
        <authorList>
            <person name="Zhang R."/>
            <person name="Schippers A."/>
        </authorList>
    </citation>
    <scope>NUCLEOTIDE SEQUENCE [LARGE SCALE GENOMIC DNA]</scope>
    <source>
        <strain evidence="4 5">DSM 109850</strain>
    </source>
</reference>
<evidence type="ECO:0000259" key="3">
    <source>
        <dbReference type="Pfam" id="PF04321"/>
    </source>
</evidence>
<evidence type="ECO:0000256" key="1">
    <source>
        <dbReference type="ARBA" id="ARBA00010944"/>
    </source>
</evidence>